<keyword evidence="1" id="KW-1133">Transmembrane helix</keyword>
<keyword evidence="3" id="KW-1185">Reference proteome</keyword>
<evidence type="ECO:0000313" key="2">
    <source>
        <dbReference type="EMBL" id="SFP90786.1"/>
    </source>
</evidence>
<evidence type="ECO:0000313" key="3">
    <source>
        <dbReference type="Proteomes" id="UP000182025"/>
    </source>
</evidence>
<dbReference type="EMBL" id="FOXK01000006">
    <property type="protein sequence ID" value="SFP90786.1"/>
    <property type="molecule type" value="Genomic_DNA"/>
</dbReference>
<protein>
    <submittedName>
        <fullName evidence="2">Na+:H+ antiporter, NhaB family</fullName>
    </submittedName>
</protein>
<dbReference type="GO" id="GO:0015385">
    <property type="term" value="F:sodium:proton antiporter activity"/>
    <property type="evidence" value="ECO:0007669"/>
    <property type="project" value="InterPro"/>
</dbReference>
<accession>A0A1I5U834</accession>
<feature type="transmembrane region" description="Helical" evidence="1">
    <location>
        <begin position="28"/>
        <end position="51"/>
    </location>
</feature>
<gene>
    <name evidence="2" type="ORF">SAMN05216177_10632</name>
</gene>
<dbReference type="Pfam" id="PF06450">
    <property type="entry name" value="NhaB"/>
    <property type="match status" value="1"/>
</dbReference>
<keyword evidence="1" id="KW-0472">Membrane</keyword>
<dbReference type="Proteomes" id="UP000182025">
    <property type="component" value="Unassembled WGS sequence"/>
</dbReference>
<keyword evidence="1" id="KW-0812">Transmembrane</keyword>
<dbReference type="AlphaFoldDB" id="A0A1I5U834"/>
<name>A0A1I5U834_9GAMM</name>
<sequence length="132" mass="14167">MPPTTTAAFAHNALDHAPTWHKQLTVEFIFTLINGVLLTISDNVFVATVYISEIKQVLGVGTIDRDFERLAINTGTYLPSVATANGPAALLLLLTSANASPARLHYRRMAVMALPYTLAMGGVGLLSVIFLV</sequence>
<dbReference type="GO" id="GO:0016020">
    <property type="term" value="C:membrane"/>
    <property type="evidence" value="ECO:0007669"/>
    <property type="project" value="InterPro"/>
</dbReference>
<evidence type="ECO:0000256" key="1">
    <source>
        <dbReference type="SAM" id="Phobius"/>
    </source>
</evidence>
<organism evidence="2 3">
    <name type="scientific">Ectopseudomonas toyotomiensis</name>
    <dbReference type="NCBI Taxonomy" id="554344"/>
    <lineage>
        <taxon>Bacteria</taxon>
        <taxon>Pseudomonadati</taxon>
        <taxon>Pseudomonadota</taxon>
        <taxon>Gammaproteobacteria</taxon>
        <taxon>Pseudomonadales</taxon>
        <taxon>Pseudomonadaceae</taxon>
        <taxon>Ectopseudomonas</taxon>
    </lineage>
</organism>
<reference evidence="3" key="1">
    <citation type="submission" date="2016-10" db="EMBL/GenBank/DDBJ databases">
        <authorList>
            <person name="Varghese N."/>
            <person name="Submissions S."/>
        </authorList>
    </citation>
    <scope>NUCLEOTIDE SEQUENCE [LARGE SCALE GENOMIC DNA]</scope>
    <source>
        <strain evidence="3">JCM 15604</strain>
    </source>
</reference>
<feature type="transmembrane region" description="Helical" evidence="1">
    <location>
        <begin position="113"/>
        <end position="131"/>
    </location>
</feature>
<dbReference type="OrthoDB" id="5288732at2"/>
<dbReference type="InterPro" id="IPR004671">
    <property type="entry name" value="Na+/H+_antiporter_NhaB"/>
</dbReference>
<proteinExistence type="predicted"/>